<sequence>MKLTKQQEQFLLAEFENGIKEEQFVELTIEQVQQLRIEKRAEFIKNKKIIDEVFYDEMAYS</sequence>
<evidence type="ECO:0000313" key="1">
    <source>
        <dbReference type="EMBL" id="VEI76213.1"/>
    </source>
</evidence>
<accession>A0A448T8A4</accession>
<protein>
    <submittedName>
        <fullName evidence="1">Uncharacterized protein</fullName>
    </submittedName>
</protein>
<gene>
    <name evidence="1" type="ORF">NCTC10643_00765</name>
</gene>
<dbReference type="Proteomes" id="UP000271188">
    <property type="component" value="Chromosome"/>
</dbReference>
<reference evidence="1" key="1">
    <citation type="submission" date="2018-12" db="EMBL/GenBank/DDBJ databases">
        <authorList>
            <consortium name="Pathogen Informatics"/>
        </authorList>
    </citation>
    <scope>NUCLEOTIDE SEQUENCE [LARGE SCALE GENOMIC DNA]</scope>
    <source>
        <strain evidence="1">NCTC10643</strain>
    </source>
</reference>
<dbReference type="EMBL" id="LR134495">
    <property type="protein sequence ID" value="VEI76213.1"/>
    <property type="molecule type" value="Genomic_DNA"/>
</dbReference>
<name>A0A448T8A4_MANHA</name>
<dbReference type="AlphaFoldDB" id="A0A448T8A4"/>
<evidence type="ECO:0000313" key="2">
    <source>
        <dbReference type="Proteomes" id="UP000271188"/>
    </source>
</evidence>
<organism evidence="1 2">
    <name type="scientific">Mannheimia haemolytica</name>
    <name type="common">Pasteurella haemolytica</name>
    <dbReference type="NCBI Taxonomy" id="75985"/>
    <lineage>
        <taxon>Bacteria</taxon>
        <taxon>Pseudomonadati</taxon>
        <taxon>Pseudomonadota</taxon>
        <taxon>Gammaproteobacteria</taxon>
        <taxon>Pasteurellales</taxon>
        <taxon>Pasteurellaceae</taxon>
        <taxon>Mannheimia</taxon>
    </lineage>
</organism>
<dbReference type="RefSeq" id="WP_126301573.1">
    <property type="nucleotide sequence ID" value="NZ_LR134495.1"/>
</dbReference>
<proteinExistence type="predicted"/>